<dbReference type="GO" id="GO:0005524">
    <property type="term" value="F:ATP binding"/>
    <property type="evidence" value="ECO:0007669"/>
    <property type="project" value="UniProtKB-KW"/>
</dbReference>
<feature type="coiled-coil region" evidence="10">
    <location>
        <begin position="171"/>
        <end position="198"/>
    </location>
</feature>
<keyword evidence="13" id="KW-1185">Reference proteome</keyword>
<keyword evidence="7" id="KW-0496">Mitochondrion</keyword>
<dbReference type="GO" id="GO:0001405">
    <property type="term" value="C:PAM complex, Tim23 associated import motor"/>
    <property type="evidence" value="ECO:0007669"/>
    <property type="project" value="TreeGrafter"/>
</dbReference>
<proteinExistence type="inferred from homology"/>
<keyword evidence="6" id="KW-0809">Transit peptide</keyword>
<dbReference type="GO" id="GO:0042803">
    <property type="term" value="F:protein homodimerization activity"/>
    <property type="evidence" value="ECO:0007669"/>
    <property type="project" value="InterPro"/>
</dbReference>
<dbReference type="Gene3D" id="3.90.20.20">
    <property type="match status" value="1"/>
</dbReference>
<evidence type="ECO:0000313" key="12">
    <source>
        <dbReference type="EMBL" id="KVI11569.1"/>
    </source>
</evidence>
<dbReference type="Gene3D" id="2.30.22.10">
    <property type="entry name" value="Head domain of nucleotide exchange factor GrpE"/>
    <property type="match status" value="1"/>
</dbReference>
<evidence type="ECO:0000256" key="8">
    <source>
        <dbReference type="ARBA" id="ARBA00023186"/>
    </source>
</evidence>
<organism evidence="12 13">
    <name type="scientific">Cynara cardunculus var. scolymus</name>
    <name type="common">Globe artichoke</name>
    <name type="synonym">Cynara scolymus</name>
    <dbReference type="NCBI Taxonomy" id="59895"/>
    <lineage>
        <taxon>Eukaryota</taxon>
        <taxon>Viridiplantae</taxon>
        <taxon>Streptophyta</taxon>
        <taxon>Embryophyta</taxon>
        <taxon>Tracheophyta</taxon>
        <taxon>Spermatophyta</taxon>
        <taxon>Magnoliopsida</taxon>
        <taxon>eudicotyledons</taxon>
        <taxon>Gunneridae</taxon>
        <taxon>Pentapetalae</taxon>
        <taxon>asterids</taxon>
        <taxon>campanulids</taxon>
        <taxon>Asterales</taxon>
        <taxon>Asteraceae</taxon>
        <taxon>Carduoideae</taxon>
        <taxon>Cardueae</taxon>
        <taxon>Carduinae</taxon>
        <taxon>Cynara</taxon>
    </lineage>
</organism>
<dbReference type="GO" id="GO:0000774">
    <property type="term" value="F:adenyl-nucleotide exchange factor activity"/>
    <property type="evidence" value="ECO:0007669"/>
    <property type="project" value="InterPro"/>
</dbReference>
<evidence type="ECO:0000256" key="10">
    <source>
        <dbReference type="SAM" id="Coils"/>
    </source>
</evidence>
<dbReference type="InterPro" id="IPR009012">
    <property type="entry name" value="GrpE_head"/>
</dbReference>
<dbReference type="STRING" id="59895.A0A103YM01"/>
<evidence type="ECO:0000256" key="2">
    <source>
        <dbReference type="ARBA" id="ARBA00009054"/>
    </source>
</evidence>
<feature type="compositionally biased region" description="Basic residues" evidence="11">
    <location>
        <begin position="146"/>
        <end position="156"/>
    </location>
</feature>
<evidence type="ECO:0000313" key="13">
    <source>
        <dbReference type="Proteomes" id="UP000243975"/>
    </source>
</evidence>
<dbReference type="InterPro" id="IPR013805">
    <property type="entry name" value="GrpE_CC"/>
</dbReference>
<keyword evidence="5" id="KW-0067">ATP-binding</keyword>
<dbReference type="PROSITE" id="PS00018">
    <property type="entry name" value="EF_HAND_1"/>
    <property type="match status" value="1"/>
</dbReference>
<dbReference type="CDD" id="cd00446">
    <property type="entry name" value="GrpE"/>
    <property type="match status" value="1"/>
</dbReference>
<evidence type="ECO:0000256" key="9">
    <source>
        <dbReference type="ARBA" id="ARBA00063669"/>
    </source>
</evidence>
<feature type="compositionally biased region" description="Polar residues" evidence="11">
    <location>
        <begin position="107"/>
        <end position="125"/>
    </location>
</feature>
<dbReference type="InterPro" id="IPR000740">
    <property type="entry name" value="GrpE"/>
</dbReference>
<dbReference type="InterPro" id="IPR018247">
    <property type="entry name" value="EF_Hand_1_Ca_BS"/>
</dbReference>
<dbReference type="Proteomes" id="UP000243975">
    <property type="component" value="Unassembled WGS sequence"/>
</dbReference>
<evidence type="ECO:0000256" key="5">
    <source>
        <dbReference type="ARBA" id="ARBA00022840"/>
    </source>
</evidence>
<dbReference type="GO" id="GO:0051087">
    <property type="term" value="F:protein-folding chaperone binding"/>
    <property type="evidence" value="ECO:0007669"/>
    <property type="project" value="InterPro"/>
</dbReference>
<dbReference type="FunFam" id="3.90.20.20:FF:000005">
    <property type="entry name" value="GrpE protein homolog"/>
    <property type="match status" value="1"/>
</dbReference>
<dbReference type="HAMAP" id="MF_01151">
    <property type="entry name" value="GrpE"/>
    <property type="match status" value="1"/>
</dbReference>
<evidence type="ECO:0000256" key="7">
    <source>
        <dbReference type="ARBA" id="ARBA00023128"/>
    </source>
</evidence>
<dbReference type="SUPFAM" id="SSF51064">
    <property type="entry name" value="Head domain of nucleotide exchange factor GrpE"/>
    <property type="match status" value="1"/>
</dbReference>
<keyword evidence="10" id="KW-0175">Coiled coil</keyword>
<dbReference type="GO" id="GO:0006457">
    <property type="term" value="P:protein folding"/>
    <property type="evidence" value="ECO:0007669"/>
    <property type="project" value="InterPro"/>
</dbReference>
<dbReference type="AlphaFoldDB" id="A0A103YM01"/>
<dbReference type="OMA" id="MLHERII"/>
<evidence type="ECO:0000256" key="3">
    <source>
        <dbReference type="ARBA" id="ARBA00022723"/>
    </source>
</evidence>
<keyword evidence="4" id="KW-0547">Nucleotide-binding</keyword>
<comment type="subunit">
    <text evidence="9">Probable component of the PAM complex, at least composed of SSC1 (mtHsp70), MGE1, TIM44, PAM16/TIM16, PAM17 and PAM18/TIM14. Interacts with SSQ1.</text>
</comment>
<comment type="subcellular location">
    <subcellularLocation>
        <location evidence="1">Mitochondrion matrix</location>
    </subcellularLocation>
</comment>
<dbReference type="GO" id="GO:0046872">
    <property type="term" value="F:metal ion binding"/>
    <property type="evidence" value="ECO:0007669"/>
    <property type="project" value="UniProtKB-KW"/>
</dbReference>
<dbReference type="PROSITE" id="PS01071">
    <property type="entry name" value="GRPE"/>
    <property type="match status" value="1"/>
</dbReference>
<evidence type="ECO:0000256" key="1">
    <source>
        <dbReference type="ARBA" id="ARBA00004305"/>
    </source>
</evidence>
<dbReference type="SUPFAM" id="SSF58014">
    <property type="entry name" value="Coiled-coil domain of nucleotide exchange factor GrpE"/>
    <property type="match status" value="1"/>
</dbReference>
<dbReference type="PANTHER" id="PTHR21237">
    <property type="entry name" value="GRPE PROTEIN"/>
    <property type="match status" value="1"/>
</dbReference>
<name>A0A103YM01_CYNCS</name>
<reference evidence="12 13" key="1">
    <citation type="journal article" date="2016" name="Sci. Rep.">
        <title>The genome sequence of the outbreeding globe artichoke constructed de novo incorporating a phase-aware low-pass sequencing strategy of F1 progeny.</title>
        <authorList>
            <person name="Scaglione D."/>
            <person name="Reyes-Chin-Wo S."/>
            <person name="Acquadro A."/>
            <person name="Froenicke L."/>
            <person name="Portis E."/>
            <person name="Beitel C."/>
            <person name="Tirone M."/>
            <person name="Mauro R."/>
            <person name="Lo Monaco A."/>
            <person name="Mauromicale G."/>
            <person name="Faccioli P."/>
            <person name="Cattivelli L."/>
            <person name="Rieseberg L."/>
            <person name="Michelmore R."/>
            <person name="Lanteri S."/>
        </authorList>
    </citation>
    <scope>NUCLEOTIDE SEQUENCE [LARGE SCALE GENOMIC DNA]</scope>
    <source>
        <strain evidence="12">2C</strain>
    </source>
</reference>
<protein>
    <submittedName>
        <fullName evidence="12">GrpE nucleotide exchange factor</fullName>
    </submittedName>
</protein>
<evidence type="ECO:0000256" key="6">
    <source>
        <dbReference type="ARBA" id="ARBA00022946"/>
    </source>
</evidence>
<dbReference type="Gramene" id="KVI11569">
    <property type="protein sequence ID" value="KVI11569"/>
    <property type="gene ID" value="Ccrd_010021"/>
</dbReference>
<keyword evidence="8" id="KW-0143">Chaperone</keyword>
<evidence type="ECO:0000256" key="4">
    <source>
        <dbReference type="ARBA" id="ARBA00022741"/>
    </source>
</evidence>
<keyword evidence="3" id="KW-0479">Metal-binding</keyword>
<feature type="region of interest" description="Disordered" evidence="11">
    <location>
        <begin position="107"/>
        <end position="169"/>
    </location>
</feature>
<comment type="caution">
    <text evidence="12">The sequence shown here is derived from an EMBL/GenBank/DDBJ whole genome shotgun (WGS) entry which is preliminary data.</text>
</comment>
<gene>
    <name evidence="12" type="ORF">Ccrd_010021</name>
</gene>
<dbReference type="PANTHER" id="PTHR21237:SF23">
    <property type="entry name" value="GRPE PROTEIN HOMOLOG, MITOCHONDRIAL"/>
    <property type="match status" value="1"/>
</dbReference>
<comment type="similarity">
    <text evidence="2">Belongs to the GrpE family.</text>
</comment>
<accession>A0A103YM01</accession>
<evidence type="ECO:0000256" key="11">
    <source>
        <dbReference type="SAM" id="MobiDB-lite"/>
    </source>
</evidence>
<dbReference type="EMBL" id="LEKV01000080">
    <property type="protein sequence ID" value="KVI11569.1"/>
    <property type="molecule type" value="Genomic_DNA"/>
</dbReference>
<sequence length="362" mass="40858">MHLDFCFYFCKVILKRRFFVELVGACALVSEIWRKKRLNLNSMRSMQISSVMRCYEDSRQLHSRYRFVRSPFKEVTSQVSELHNSLTGSSIYQCGFFSFASSQNNENEIVQPGNKTRTTVETNSAHGAGLPDNKVDSGASDISQSAKRRRRGTKRTKFSDSDSDSENDLSRDDLVKLLAKKEELLNKKNKEMEIMQEKGLRSFAEIDDVIARTKRAAENSKKFAIQSFAKSLLDVADNLGRASSVVKDKFTKIDTTEDPAGALPLLKTLLEGVEMTEKQLAEVTVSLHQLVFKKFGVERYDPVNEQFDPNRHNAVFQVPDPSKPPNTIAVVMKPGYTLHERIIRPAEVGVAVGFATDDKESD</sequence>
<dbReference type="FunFam" id="2.30.22.10:FF:000002">
    <property type="entry name" value="GrpE protein homolog"/>
    <property type="match status" value="1"/>
</dbReference>
<dbReference type="GO" id="GO:0051082">
    <property type="term" value="F:unfolded protein binding"/>
    <property type="evidence" value="ECO:0007669"/>
    <property type="project" value="TreeGrafter"/>
</dbReference>
<dbReference type="GO" id="GO:0030150">
    <property type="term" value="P:protein import into mitochondrial matrix"/>
    <property type="evidence" value="ECO:0007669"/>
    <property type="project" value="TreeGrafter"/>
</dbReference>
<dbReference type="Pfam" id="PF01025">
    <property type="entry name" value="GrpE"/>
    <property type="match status" value="1"/>
</dbReference>